<sequence length="312" mass="32293">MAFRSTAPKRAAVMSIALMGLAVAGALAGSAGAASAQIYLYEEDAPYLEQRFGYRYAAPRPPAQIPQRALSRIAARDFGLAQVDRTVRTGSAYVIDGRTRSGRRVRLIVDPYSGQLLDEILLQGPPRAAPHVARIDPRGDVRQPRAVQRPAERPPSLKTPGQAKAPATVVPPPPAAPPRAEPAPPAERPPAAATAPATVAPPSPSAPPRADPAPPAEKPPAAASAPATVVPPIPAVPGPPTPGSSDPATGADKPRLVNPSDVRGPETTERDPPLARTEQPGIPAQLPPVQTQDATPTTPKPSTPEVPVTPLD</sequence>
<evidence type="ECO:0000313" key="3">
    <source>
        <dbReference type="EMBL" id="KPH78834.1"/>
    </source>
</evidence>
<accession>A0A0N1N0U8</accession>
<dbReference type="AlphaFoldDB" id="A0A0N1N0U8"/>
<feature type="signal peptide" evidence="2">
    <location>
        <begin position="1"/>
        <end position="36"/>
    </location>
</feature>
<feature type="compositionally biased region" description="Pro residues" evidence="1">
    <location>
        <begin position="229"/>
        <end position="242"/>
    </location>
</feature>
<protein>
    <recommendedName>
        <fullName evidence="5">PepSY domain-containing protein</fullName>
    </recommendedName>
</protein>
<reference evidence="3 4" key="1">
    <citation type="submission" date="2015-07" db="EMBL/GenBank/DDBJ databases">
        <title>Whole genome sequencing of Bosea vaviloviae isolated from cave pool.</title>
        <authorList>
            <person name="Tan N.E.H."/>
            <person name="Lee Y.P."/>
            <person name="Gan H.M."/>
            <person name="Barton H."/>
            <person name="Savka M.A."/>
        </authorList>
    </citation>
    <scope>NUCLEOTIDE SEQUENCE [LARGE SCALE GENOMIC DNA]</scope>
    <source>
        <strain evidence="3 4">SD260</strain>
    </source>
</reference>
<dbReference type="OrthoDB" id="8162346at2"/>
<dbReference type="EMBL" id="LGSZ01000053">
    <property type="protein sequence ID" value="KPH78834.1"/>
    <property type="molecule type" value="Genomic_DNA"/>
</dbReference>
<feature type="compositionally biased region" description="Basic and acidic residues" evidence="1">
    <location>
        <begin position="263"/>
        <end position="273"/>
    </location>
</feature>
<evidence type="ECO:0000256" key="2">
    <source>
        <dbReference type="SAM" id="SignalP"/>
    </source>
</evidence>
<name>A0A0N1N0U8_9HYPH</name>
<evidence type="ECO:0008006" key="5">
    <source>
        <dbReference type="Google" id="ProtNLM"/>
    </source>
</evidence>
<gene>
    <name evidence="3" type="ORF">AE618_20595</name>
</gene>
<dbReference type="Proteomes" id="UP000037822">
    <property type="component" value="Unassembled WGS sequence"/>
</dbReference>
<feature type="compositionally biased region" description="Pro residues" evidence="1">
    <location>
        <begin position="169"/>
        <end position="188"/>
    </location>
</feature>
<feature type="compositionally biased region" description="Polar residues" evidence="1">
    <location>
        <begin position="288"/>
        <end position="297"/>
    </location>
</feature>
<evidence type="ECO:0000313" key="4">
    <source>
        <dbReference type="Proteomes" id="UP000037822"/>
    </source>
</evidence>
<keyword evidence="2" id="KW-0732">Signal</keyword>
<feature type="compositionally biased region" description="Low complexity" evidence="1">
    <location>
        <begin position="219"/>
        <end position="228"/>
    </location>
</feature>
<feature type="region of interest" description="Disordered" evidence="1">
    <location>
        <begin position="128"/>
        <end position="312"/>
    </location>
</feature>
<organism evidence="3 4">
    <name type="scientific">Bosea vaviloviae</name>
    <dbReference type="NCBI Taxonomy" id="1526658"/>
    <lineage>
        <taxon>Bacteria</taxon>
        <taxon>Pseudomonadati</taxon>
        <taxon>Pseudomonadota</taxon>
        <taxon>Alphaproteobacteria</taxon>
        <taxon>Hyphomicrobiales</taxon>
        <taxon>Boseaceae</taxon>
        <taxon>Bosea</taxon>
    </lineage>
</organism>
<keyword evidence="4" id="KW-1185">Reference proteome</keyword>
<dbReference type="PATRIC" id="fig|1526658.3.peg.1536"/>
<feature type="compositionally biased region" description="Pro residues" evidence="1">
    <location>
        <begin position="199"/>
        <end position="218"/>
    </location>
</feature>
<proteinExistence type="predicted"/>
<evidence type="ECO:0000256" key="1">
    <source>
        <dbReference type="SAM" id="MobiDB-lite"/>
    </source>
</evidence>
<feature type="chain" id="PRO_5005878430" description="PepSY domain-containing protein" evidence="2">
    <location>
        <begin position="37"/>
        <end position="312"/>
    </location>
</feature>
<comment type="caution">
    <text evidence="3">The sequence shown here is derived from an EMBL/GenBank/DDBJ whole genome shotgun (WGS) entry which is preliminary data.</text>
</comment>
<feature type="compositionally biased region" description="Low complexity" evidence="1">
    <location>
        <begin position="189"/>
        <end position="198"/>
    </location>
</feature>
<feature type="compositionally biased region" description="Basic and acidic residues" evidence="1">
    <location>
        <begin position="133"/>
        <end position="143"/>
    </location>
</feature>
<dbReference type="RefSeq" id="WP_054210947.1">
    <property type="nucleotide sequence ID" value="NZ_LGSZ01000053.1"/>
</dbReference>